<evidence type="ECO:0000259" key="4">
    <source>
        <dbReference type="PROSITE" id="PS51390"/>
    </source>
</evidence>
<feature type="region of interest" description="Disordered" evidence="1">
    <location>
        <begin position="211"/>
        <end position="235"/>
    </location>
</feature>
<dbReference type="Gene3D" id="2.60.40.10">
    <property type="entry name" value="Immunoglobulins"/>
    <property type="match status" value="2"/>
</dbReference>
<dbReference type="GO" id="GO:0009986">
    <property type="term" value="C:cell surface"/>
    <property type="evidence" value="ECO:0007669"/>
    <property type="project" value="TreeGrafter"/>
</dbReference>
<feature type="domain" description="Fibronectin type-III" evidence="3">
    <location>
        <begin position="119"/>
        <end position="230"/>
    </location>
</feature>
<dbReference type="SMART" id="SM00060">
    <property type="entry name" value="FN3"/>
    <property type="match status" value="2"/>
</dbReference>
<feature type="compositionally biased region" description="Pro residues" evidence="1">
    <location>
        <begin position="217"/>
        <end position="233"/>
    </location>
</feature>
<evidence type="ECO:0000259" key="3">
    <source>
        <dbReference type="PROSITE" id="PS50853"/>
    </source>
</evidence>
<protein>
    <recommendedName>
        <fullName evidence="7">Anosmin-1</fullName>
    </recommendedName>
</protein>
<dbReference type="CDD" id="cd00063">
    <property type="entry name" value="FN3"/>
    <property type="match status" value="2"/>
</dbReference>
<proteinExistence type="predicted"/>
<name>A0A8S0ZRZ4_ARCPL</name>
<dbReference type="GO" id="GO:0005576">
    <property type="term" value="C:extracellular region"/>
    <property type="evidence" value="ECO:0007669"/>
    <property type="project" value="InterPro"/>
</dbReference>
<dbReference type="PANTHER" id="PTHR14131">
    <property type="entry name" value="ANOSMIN"/>
    <property type="match status" value="1"/>
</dbReference>
<feature type="domain" description="WAP" evidence="4">
    <location>
        <begin position="63"/>
        <end position="111"/>
    </location>
</feature>
<dbReference type="Gene3D" id="4.10.75.10">
    <property type="entry name" value="Elafin-like"/>
    <property type="match status" value="1"/>
</dbReference>
<dbReference type="SUPFAM" id="SSF49265">
    <property type="entry name" value="Fibronectin type III"/>
    <property type="match status" value="1"/>
</dbReference>
<reference evidence="5 6" key="1">
    <citation type="submission" date="2020-04" db="EMBL/GenBank/DDBJ databases">
        <authorList>
            <person name="Wallbank WR R."/>
            <person name="Pardo Diaz C."/>
            <person name="Kozak K."/>
            <person name="Martin S."/>
            <person name="Jiggins C."/>
            <person name="Moest M."/>
            <person name="Warren A I."/>
            <person name="Byers J.R.P. K."/>
            <person name="Montejo-Kovacevich G."/>
            <person name="Yen C E."/>
        </authorList>
    </citation>
    <scope>NUCLEOTIDE SEQUENCE [LARGE SCALE GENOMIC DNA]</scope>
</reference>
<dbReference type="CDD" id="cd00199">
    <property type="entry name" value="WAP"/>
    <property type="match status" value="1"/>
</dbReference>
<dbReference type="InterPro" id="IPR003961">
    <property type="entry name" value="FN3_dom"/>
</dbReference>
<dbReference type="Proteomes" id="UP000494106">
    <property type="component" value="Unassembled WGS sequence"/>
</dbReference>
<sequence length="469" mass="52978">MYGKVFVLLVAVCLMPIVLTKTKRFTKSAAKQSNTLYKIRCDLLCIERTKEAKSLCRSQCRSSGKKPGTCPASDTPKWEQACVTACNSDSQCDGTQRCCHHNCGSTCSEPVDLLTIPGLPAMPILEEPKEKKRSVVIRWSDGVGDAARAVPGPVFFVLEEQHHLGPKYEEIRLGDWNLLLRTNKTKVSLRNALKPGRWYRFRVAAVSASGTRGFSAPSPPFTPRRGPRPPPAPKKLRVRPLGVNNGTVTVKLEWKEPNSDLPIIRYKVFWSRRVKGLGGELDSVLVNHQTVPKEQNNIEIKDLLPNSMYFLQVQTISQFGTGKLRSEKASIFYNTTSNGKAEPAPEALKRETKKIKGLNIHKLIWYNNKVKARISWQPIPNIYEQPGRYYVHWKATKCIDPKNLRKDGLSATTEQTNFELYELEYQCSYKVNVNLSPRMKTFESEITLNIPACEYFKRRSNTSAVACTI</sequence>
<evidence type="ECO:0000313" key="6">
    <source>
        <dbReference type="Proteomes" id="UP000494106"/>
    </source>
</evidence>
<keyword evidence="6" id="KW-1185">Reference proteome</keyword>
<dbReference type="PRINTS" id="PR00003">
    <property type="entry name" value="4DISULPHCORE"/>
</dbReference>
<dbReference type="Pfam" id="PF00095">
    <property type="entry name" value="WAP"/>
    <property type="match status" value="1"/>
</dbReference>
<dbReference type="InterPro" id="IPR042447">
    <property type="entry name" value="Anosmin-1"/>
</dbReference>
<evidence type="ECO:0008006" key="7">
    <source>
        <dbReference type="Google" id="ProtNLM"/>
    </source>
</evidence>
<dbReference type="GO" id="GO:0030414">
    <property type="term" value="F:peptidase inhibitor activity"/>
    <property type="evidence" value="ECO:0007669"/>
    <property type="project" value="InterPro"/>
</dbReference>
<dbReference type="GO" id="GO:0030182">
    <property type="term" value="P:neuron differentiation"/>
    <property type="evidence" value="ECO:0007669"/>
    <property type="project" value="TreeGrafter"/>
</dbReference>
<dbReference type="AlphaFoldDB" id="A0A8S0ZRZ4"/>
<comment type="caution">
    <text evidence="5">The sequence shown here is derived from an EMBL/GenBank/DDBJ whole genome shotgun (WGS) entry which is preliminary data.</text>
</comment>
<keyword evidence="2" id="KW-0732">Signal</keyword>
<dbReference type="InterPro" id="IPR013783">
    <property type="entry name" value="Ig-like_fold"/>
</dbReference>
<dbReference type="SMART" id="SM00217">
    <property type="entry name" value="WAP"/>
    <property type="match status" value="1"/>
</dbReference>
<evidence type="ECO:0000313" key="5">
    <source>
        <dbReference type="EMBL" id="CAB3235952.1"/>
    </source>
</evidence>
<feature type="domain" description="Fibronectin type-III" evidence="3">
    <location>
        <begin position="232"/>
        <end position="339"/>
    </location>
</feature>
<dbReference type="OrthoDB" id="9985779at2759"/>
<dbReference type="PROSITE" id="PS51390">
    <property type="entry name" value="WAP"/>
    <property type="match status" value="1"/>
</dbReference>
<gene>
    <name evidence="5" type="ORF">APLA_LOCUS6370</name>
</gene>
<evidence type="ECO:0000256" key="2">
    <source>
        <dbReference type="SAM" id="SignalP"/>
    </source>
</evidence>
<accession>A0A8S0ZRZ4</accession>
<feature type="signal peptide" evidence="2">
    <location>
        <begin position="1"/>
        <end position="22"/>
    </location>
</feature>
<dbReference type="InterPro" id="IPR036645">
    <property type="entry name" value="Elafin-like_sf"/>
</dbReference>
<dbReference type="PROSITE" id="PS50853">
    <property type="entry name" value="FN3"/>
    <property type="match status" value="2"/>
</dbReference>
<dbReference type="InterPro" id="IPR036116">
    <property type="entry name" value="FN3_sf"/>
</dbReference>
<dbReference type="InterPro" id="IPR008197">
    <property type="entry name" value="WAP_dom"/>
</dbReference>
<dbReference type="Pfam" id="PF00041">
    <property type="entry name" value="fn3"/>
    <property type="match status" value="1"/>
</dbReference>
<dbReference type="SUPFAM" id="SSF57256">
    <property type="entry name" value="Elafin-like"/>
    <property type="match status" value="1"/>
</dbReference>
<organism evidence="5 6">
    <name type="scientific">Arctia plantaginis</name>
    <name type="common">Wood tiger moth</name>
    <name type="synonym">Phalaena plantaginis</name>
    <dbReference type="NCBI Taxonomy" id="874455"/>
    <lineage>
        <taxon>Eukaryota</taxon>
        <taxon>Metazoa</taxon>
        <taxon>Ecdysozoa</taxon>
        <taxon>Arthropoda</taxon>
        <taxon>Hexapoda</taxon>
        <taxon>Insecta</taxon>
        <taxon>Pterygota</taxon>
        <taxon>Neoptera</taxon>
        <taxon>Endopterygota</taxon>
        <taxon>Lepidoptera</taxon>
        <taxon>Glossata</taxon>
        <taxon>Ditrysia</taxon>
        <taxon>Noctuoidea</taxon>
        <taxon>Erebidae</taxon>
        <taxon>Arctiinae</taxon>
        <taxon>Arctia</taxon>
    </lineage>
</organism>
<feature type="chain" id="PRO_5035887745" description="Anosmin-1" evidence="2">
    <location>
        <begin position="23"/>
        <end position="469"/>
    </location>
</feature>
<evidence type="ECO:0000256" key="1">
    <source>
        <dbReference type="SAM" id="MobiDB-lite"/>
    </source>
</evidence>
<dbReference type="PANTHER" id="PTHR14131:SF5">
    <property type="entry name" value="ANOSMIN-1"/>
    <property type="match status" value="1"/>
</dbReference>
<dbReference type="EMBL" id="CADEBC010000485">
    <property type="protein sequence ID" value="CAB3235952.1"/>
    <property type="molecule type" value="Genomic_DNA"/>
</dbReference>